<dbReference type="Pfam" id="PF02687">
    <property type="entry name" value="FtsX"/>
    <property type="match status" value="1"/>
</dbReference>
<dbReference type="PANTHER" id="PTHR46795:SF2">
    <property type="entry name" value="ABC TRANSPORTER, PERMEASE PROTEIN"/>
    <property type="match status" value="1"/>
</dbReference>
<sequence>MTFRQFAFNNVQHNFRSYFAYFLSSAFAVMIFFIYAIFIFHPDMAESGMKAMVVKGMTAGEYVIFVFSFLFVLYSVSAFLKVRQKEFGILTLLGATRRQLNQLVFLENLVIGTLSIGTGVLAGLLFSKAFLIVGARVLDLVELPFYFPTKALLLTLLAFFALFFVISMGSMLFVRHHQVIDLLQGSRKPKKEPKFSFLLSLLAAICLLSGYGFTFYVSASDRMAAMQNLFFPIIGLVCIGTYFLYTQFSVFLIHLLKRNRGIFWQGTRILWLSDLAYRMKDNARMFFLVTMVSTVAFTATGTLVNYLDQMLDYARNASPFAISYRVGEEELNTDRDGQKIIENELRDAGVDFQKVKANHILYPLSSDEILYLDFVKLTDYNRLAATLEQPTQTLKSEEAFLVDTVPEGLKQKEEIGESIRLGDRSLKVAGQTDEPMMSDQGLIVVVPDAIYDQIEKEAEYTYTYIGYHVPGWERSFPHPQASEMGEALKEKLEKPEFMYTFTARDAYYVETKQQLSATLFVGLFIAIIFFICAGSFIYFRLYTDQERDQRHYHAVSKIGLTEKEMKRSATVPIALLFFVPFLVAVVHTSVALVALQSILVLKSILIPSMLTIGAFLVLQLAYFIMVRQSYLRNLRQSMVR</sequence>
<evidence type="ECO:0000256" key="4">
    <source>
        <dbReference type="ARBA" id="ARBA00022989"/>
    </source>
</evidence>
<keyword evidence="6" id="KW-0813">Transport</keyword>
<keyword evidence="4 6" id="KW-1133">Transmembrane helix</keyword>
<evidence type="ECO:0000256" key="2">
    <source>
        <dbReference type="ARBA" id="ARBA00022475"/>
    </source>
</evidence>
<dbReference type="PIRSF" id="PIRSF018968">
    <property type="entry name" value="ABC_permease_BceB"/>
    <property type="match status" value="1"/>
</dbReference>
<evidence type="ECO:0000313" key="8">
    <source>
        <dbReference type="EMBL" id="MDR6224465.1"/>
    </source>
</evidence>
<feature type="transmembrane region" description="Helical" evidence="6">
    <location>
        <begin position="285"/>
        <end position="307"/>
    </location>
</feature>
<evidence type="ECO:0000256" key="1">
    <source>
        <dbReference type="ARBA" id="ARBA00004651"/>
    </source>
</evidence>
<comment type="similarity">
    <text evidence="6">Belongs to the ABC-4 integral membrane protein family.</text>
</comment>
<evidence type="ECO:0000256" key="5">
    <source>
        <dbReference type="ARBA" id="ARBA00023136"/>
    </source>
</evidence>
<feature type="transmembrane region" description="Helical" evidence="6">
    <location>
        <begin position="519"/>
        <end position="541"/>
    </location>
</feature>
<dbReference type="EMBL" id="JAVDQG010000001">
    <property type="protein sequence ID" value="MDR6224465.1"/>
    <property type="molecule type" value="Genomic_DNA"/>
</dbReference>
<dbReference type="Proteomes" id="UP001185012">
    <property type="component" value="Unassembled WGS sequence"/>
</dbReference>
<keyword evidence="9" id="KW-1185">Reference proteome</keyword>
<dbReference type="InterPro" id="IPR027022">
    <property type="entry name" value="ABC_permease_BceB-typ"/>
</dbReference>
<comment type="subcellular location">
    <subcellularLocation>
        <location evidence="1 6">Cell membrane</location>
        <topology evidence="1 6">Multi-pass membrane protein</topology>
    </subcellularLocation>
</comment>
<dbReference type="RefSeq" id="WP_309861828.1">
    <property type="nucleotide sequence ID" value="NZ_JAVDQG010000001.1"/>
</dbReference>
<reference evidence="8 9" key="1">
    <citation type="submission" date="2023-07" db="EMBL/GenBank/DDBJ databases">
        <title>Genomic Encyclopedia of Type Strains, Phase IV (KMG-IV): sequencing the most valuable type-strain genomes for metagenomic binning, comparative biology and taxonomic classification.</title>
        <authorList>
            <person name="Goeker M."/>
        </authorList>
    </citation>
    <scope>NUCLEOTIDE SEQUENCE [LARGE SCALE GENOMIC DNA]</scope>
    <source>
        <strain evidence="8 9">DSM 45903</strain>
    </source>
</reference>
<feature type="transmembrane region" description="Helical" evidence="6">
    <location>
        <begin position="151"/>
        <end position="174"/>
    </location>
</feature>
<name>A0ABU1II69_9BACL</name>
<keyword evidence="3 6" id="KW-0812">Transmembrane</keyword>
<evidence type="ECO:0000256" key="6">
    <source>
        <dbReference type="PIRNR" id="PIRNR018968"/>
    </source>
</evidence>
<evidence type="ECO:0000313" key="9">
    <source>
        <dbReference type="Proteomes" id="UP001185012"/>
    </source>
</evidence>
<protein>
    <submittedName>
        <fullName evidence="8">ABC transport system permease protein</fullName>
    </submittedName>
</protein>
<feature type="transmembrane region" description="Helical" evidence="6">
    <location>
        <begin position="604"/>
        <end position="625"/>
    </location>
</feature>
<dbReference type="InterPro" id="IPR003838">
    <property type="entry name" value="ABC3_permease_C"/>
</dbReference>
<keyword evidence="2 6" id="KW-1003">Cell membrane</keyword>
<feature type="transmembrane region" description="Helical" evidence="6">
    <location>
        <begin position="195"/>
        <end position="217"/>
    </location>
</feature>
<dbReference type="InterPro" id="IPR052536">
    <property type="entry name" value="ABC-4_Integral_Memb_Prot"/>
</dbReference>
<comment type="caution">
    <text evidence="8">The sequence shown here is derived from an EMBL/GenBank/DDBJ whole genome shotgun (WGS) entry which is preliminary data.</text>
</comment>
<feature type="transmembrane region" description="Helical" evidence="6">
    <location>
        <begin position="62"/>
        <end position="82"/>
    </location>
</feature>
<proteinExistence type="inferred from homology"/>
<feature type="transmembrane region" description="Helical" evidence="6">
    <location>
        <begin position="20"/>
        <end position="42"/>
    </location>
</feature>
<evidence type="ECO:0000256" key="3">
    <source>
        <dbReference type="ARBA" id="ARBA00022692"/>
    </source>
</evidence>
<feature type="transmembrane region" description="Helical" evidence="6">
    <location>
        <begin position="573"/>
        <end position="598"/>
    </location>
</feature>
<feature type="transmembrane region" description="Helical" evidence="6">
    <location>
        <begin position="229"/>
        <end position="256"/>
    </location>
</feature>
<gene>
    <name evidence="8" type="ORF">JOE21_000453</name>
</gene>
<evidence type="ECO:0000259" key="7">
    <source>
        <dbReference type="Pfam" id="PF02687"/>
    </source>
</evidence>
<feature type="domain" description="ABC3 transporter permease C-terminal" evidence="7">
    <location>
        <begin position="63"/>
        <end position="178"/>
    </location>
</feature>
<accession>A0ABU1II69</accession>
<feature type="transmembrane region" description="Helical" evidence="6">
    <location>
        <begin position="103"/>
        <end position="131"/>
    </location>
</feature>
<keyword evidence="5 6" id="KW-0472">Membrane</keyword>
<dbReference type="PANTHER" id="PTHR46795">
    <property type="entry name" value="ABC TRANSPORTER PERMEASE-RELATED-RELATED"/>
    <property type="match status" value="1"/>
</dbReference>
<organism evidence="8 9">
    <name type="scientific">Desmospora profundinema</name>
    <dbReference type="NCBI Taxonomy" id="1571184"/>
    <lineage>
        <taxon>Bacteria</taxon>
        <taxon>Bacillati</taxon>
        <taxon>Bacillota</taxon>
        <taxon>Bacilli</taxon>
        <taxon>Bacillales</taxon>
        <taxon>Thermoactinomycetaceae</taxon>
        <taxon>Desmospora</taxon>
    </lineage>
</organism>